<name>A0A0M4E9L2_DROBS</name>
<protein>
    <submittedName>
        <fullName evidence="3">Maker446</fullName>
    </submittedName>
</protein>
<feature type="compositionally biased region" description="Polar residues" evidence="1">
    <location>
        <begin position="53"/>
        <end position="80"/>
    </location>
</feature>
<feature type="compositionally biased region" description="Low complexity" evidence="1">
    <location>
        <begin position="128"/>
        <end position="212"/>
    </location>
</feature>
<feature type="signal peptide" evidence="2">
    <location>
        <begin position="1"/>
        <end position="22"/>
    </location>
</feature>
<evidence type="ECO:0000256" key="1">
    <source>
        <dbReference type="SAM" id="MobiDB-lite"/>
    </source>
</evidence>
<dbReference type="STRING" id="30019.A0A0M4E9L2"/>
<accession>A0A0M4E9L2</accession>
<keyword evidence="4" id="KW-1185">Reference proteome</keyword>
<dbReference type="AlphaFoldDB" id="A0A0M4E9L2"/>
<keyword evidence="2" id="KW-0732">Signal</keyword>
<organism evidence="3 4">
    <name type="scientific">Drosophila busckii</name>
    <name type="common">Fruit fly</name>
    <dbReference type="NCBI Taxonomy" id="30019"/>
    <lineage>
        <taxon>Eukaryota</taxon>
        <taxon>Metazoa</taxon>
        <taxon>Ecdysozoa</taxon>
        <taxon>Arthropoda</taxon>
        <taxon>Hexapoda</taxon>
        <taxon>Insecta</taxon>
        <taxon>Pterygota</taxon>
        <taxon>Neoptera</taxon>
        <taxon>Endopterygota</taxon>
        <taxon>Diptera</taxon>
        <taxon>Brachycera</taxon>
        <taxon>Muscomorpha</taxon>
        <taxon>Ephydroidea</taxon>
        <taxon>Drosophilidae</taxon>
        <taxon>Drosophila</taxon>
    </lineage>
</organism>
<reference evidence="3 4" key="1">
    <citation type="submission" date="2015-08" db="EMBL/GenBank/DDBJ databases">
        <title>Ancestral chromatin configuration constrains chromatin evolution on differentiating sex chromosomes in Drosophila.</title>
        <authorList>
            <person name="Zhou Q."/>
            <person name="Bachtrog D."/>
        </authorList>
    </citation>
    <scope>NUCLEOTIDE SEQUENCE [LARGE SCALE GENOMIC DNA]</scope>
    <source>
        <tissue evidence="3">Whole larvae</tissue>
    </source>
</reference>
<feature type="compositionally biased region" description="Basic and acidic residues" evidence="1">
    <location>
        <begin position="81"/>
        <end position="96"/>
    </location>
</feature>
<feature type="compositionally biased region" description="Low complexity" evidence="1">
    <location>
        <begin position="104"/>
        <end position="120"/>
    </location>
</feature>
<evidence type="ECO:0000313" key="4">
    <source>
        <dbReference type="Proteomes" id="UP000494163"/>
    </source>
</evidence>
<evidence type="ECO:0000313" key="3">
    <source>
        <dbReference type="EMBL" id="ALC38914.1"/>
    </source>
</evidence>
<feature type="chain" id="PRO_5005792961" evidence="2">
    <location>
        <begin position="23"/>
        <end position="343"/>
    </location>
</feature>
<dbReference type="EMBL" id="CP012523">
    <property type="protein sequence ID" value="ALC38914.1"/>
    <property type="molecule type" value="Genomic_DNA"/>
</dbReference>
<gene>
    <name evidence="3" type="ORF">Dbus_chr2Lg999</name>
</gene>
<proteinExistence type="predicted"/>
<dbReference type="OrthoDB" id="8041071at2759"/>
<feature type="region of interest" description="Disordered" evidence="1">
    <location>
        <begin position="49"/>
        <end position="223"/>
    </location>
</feature>
<evidence type="ECO:0000256" key="2">
    <source>
        <dbReference type="SAM" id="SignalP"/>
    </source>
</evidence>
<dbReference type="Proteomes" id="UP000494163">
    <property type="component" value="Chromosome 2L"/>
</dbReference>
<sequence length="343" mass="36339">MRLLCLLLLTLCACASYWPVNALECYECIGDACNELTDDKLVSCNLDNDDQGKTTTGSPDSTTDAATTESGPTESGPTETTAKESEPTETTAKESEPTDTTANESEPTDTTPTESEPTDTTPKESEPTEITATESESTASDSTASDSTASESTATEPTTTEPTTTEPSTPASTESSTLADTDTTATESATTPTVSTETEPTEITTTVEPTITTEEENVAPTDSSRIVEAVRSGRARRSLAALATDQLLNNYRSYELYGRAVEYRTSACYKILVNGVMQRGCIRVPEEQSACQAVRIKVGLPEGSTGDDECDVCQMDRCNGSASLRISLGSLLLLLGLGLRSLF</sequence>
<dbReference type="OMA" id="YKIAACY"/>